<dbReference type="EMBL" id="BAABEO010000009">
    <property type="protein sequence ID" value="GAA3677460.1"/>
    <property type="molecule type" value="Genomic_DNA"/>
</dbReference>
<dbReference type="CDD" id="cd17369">
    <property type="entry name" value="MFS_ShiA_like"/>
    <property type="match status" value="1"/>
</dbReference>
<gene>
    <name evidence="10" type="ORF">GCM10023081_14700</name>
</gene>
<dbReference type="PROSITE" id="PS00217">
    <property type="entry name" value="SUGAR_TRANSPORT_2"/>
    <property type="match status" value="1"/>
</dbReference>
<dbReference type="InterPro" id="IPR005829">
    <property type="entry name" value="Sugar_transporter_CS"/>
</dbReference>
<dbReference type="PANTHER" id="PTHR43045:SF1">
    <property type="entry name" value="SHIKIMATE TRANSPORTER"/>
    <property type="match status" value="1"/>
</dbReference>
<feature type="transmembrane region" description="Helical" evidence="8">
    <location>
        <begin position="89"/>
        <end position="110"/>
    </location>
</feature>
<dbReference type="PROSITE" id="PS50850">
    <property type="entry name" value="MFS"/>
    <property type="match status" value="1"/>
</dbReference>
<dbReference type="RefSeq" id="WP_345149663.1">
    <property type="nucleotide sequence ID" value="NZ_BAABEO010000009.1"/>
</dbReference>
<accession>A0ABP7C2B2</accession>
<feature type="domain" description="Major facilitator superfamily (MFS) profile" evidence="9">
    <location>
        <begin position="18"/>
        <end position="424"/>
    </location>
</feature>
<evidence type="ECO:0000256" key="8">
    <source>
        <dbReference type="SAM" id="Phobius"/>
    </source>
</evidence>
<dbReference type="SUPFAM" id="SSF103473">
    <property type="entry name" value="MFS general substrate transporter"/>
    <property type="match status" value="1"/>
</dbReference>
<feature type="transmembrane region" description="Helical" evidence="8">
    <location>
        <begin position="242"/>
        <end position="263"/>
    </location>
</feature>
<keyword evidence="6 8" id="KW-0472">Membrane</keyword>
<protein>
    <submittedName>
        <fullName evidence="10">MFS transporter</fullName>
    </submittedName>
</protein>
<sequence>MAVSTSASVRPRNNAKIAAVSGFVGSALEYYDFFIFGSAAALIFGKLFFAPGPSAMLLSFATVGVAYVARPLGAVICGHLGDKFGRKRVLLLTLLLMGTSTFLIGCLPTYSQIGMAAPILIVVLRLIQGLSAGGESPGSSSLTLEHAPDRKRAFYTSWTMSGIMFGIVLSTLVFIPVASMPEEQLMAWGWRIPFLASAVVTVIAFVLRRLLEEPPVFEEVKENDEVVKVPLVTLFRHHWPTVIRITAMSLFAIINTIVNVFALSYATSVIGIERGLMLTVIAVANLTAVAMGPLAGILSDRIGRKPVFLGGLVLQIVMIYVFFTALSSANVPMIFLTGILLIGVAYTGANSIYPAYFPEQFPVKVRYSGMAISLMLGLLLAGFAPAISQLLIGGDKANWVPVATFAAVACLISAIATLTGPETFRTPTALLGQKKTAKRLEAPKDSAPTAATPDEARV</sequence>
<keyword evidence="2" id="KW-0813">Transport</keyword>
<feature type="transmembrane region" description="Helical" evidence="8">
    <location>
        <begin position="30"/>
        <end position="49"/>
    </location>
</feature>
<feature type="transmembrane region" description="Helical" evidence="8">
    <location>
        <begin position="275"/>
        <end position="295"/>
    </location>
</feature>
<keyword evidence="5 8" id="KW-1133">Transmembrane helix</keyword>
<feature type="transmembrane region" description="Helical" evidence="8">
    <location>
        <begin position="307"/>
        <end position="327"/>
    </location>
</feature>
<dbReference type="InterPro" id="IPR011701">
    <property type="entry name" value="MFS"/>
</dbReference>
<feature type="transmembrane region" description="Helical" evidence="8">
    <location>
        <begin position="187"/>
        <end position="207"/>
    </location>
</feature>
<feature type="transmembrane region" description="Helical" evidence="8">
    <location>
        <begin position="399"/>
        <end position="418"/>
    </location>
</feature>
<evidence type="ECO:0000313" key="10">
    <source>
        <dbReference type="EMBL" id="GAA3677460.1"/>
    </source>
</evidence>
<dbReference type="Pfam" id="PF07690">
    <property type="entry name" value="MFS_1"/>
    <property type="match status" value="1"/>
</dbReference>
<dbReference type="Gene3D" id="1.20.1250.20">
    <property type="entry name" value="MFS general substrate transporter like domains"/>
    <property type="match status" value="1"/>
</dbReference>
<dbReference type="Pfam" id="PF00083">
    <property type="entry name" value="Sugar_tr"/>
    <property type="match status" value="1"/>
</dbReference>
<keyword evidence="11" id="KW-1185">Reference proteome</keyword>
<evidence type="ECO:0000256" key="5">
    <source>
        <dbReference type="ARBA" id="ARBA00022989"/>
    </source>
</evidence>
<name>A0ABP7C2B2_9MICC</name>
<dbReference type="InterPro" id="IPR036259">
    <property type="entry name" value="MFS_trans_sf"/>
</dbReference>
<evidence type="ECO:0000256" key="7">
    <source>
        <dbReference type="SAM" id="MobiDB-lite"/>
    </source>
</evidence>
<organism evidence="10 11">
    <name type="scientific">Arthrobacter ginkgonis</name>
    <dbReference type="NCBI Taxonomy" id="1630594"/>
    <lineage>
        <taxon>Bacteria</taxon>
        <taxon>Bacillati</taxon>
        <taxon>Actinomycetota</taxon>
        <taxon>Actinomycetes</taxon>
        <taxon>Micrococcales</taxon>
        <taxon>Micrococcaceae</taxon>
        <taxon>Arthrobacter</taxon>
    </lineage>
</organism>
<evidence type="ECO:0000313" key="11">
    <source>
        <dbReference type="Proteomes" id="UP001500752"/>
    </source>
</evidence>
<feature type="transmembrane region" description="Helical" evidence="8">
    <location>
        <begin position="365"/>
        <end position="387"/>
    </location>
</feature>
<evidence type="ECO:0000259" key="9">
    <source>
        <dbReference type="PROSITE" id="PS50850"/>
    </source>
</evidence>
<dbReference type="PANTHER" id="PTHR43045">
    <property type="entry name" value="SHIKIMATE TRANSPORTER"/>
    <property type="match status" value="1"/>
</dbReference>
<evidence type="ECO:0000256" key="6">
    <source>
        <dbReference type="ARBA" id="ARBA00023136"/>
    </source>
</evidence>
<reference evidence="11" key="1">
    <citation type="journal article" date="2019" name="Int. J. Syst. Evol. Microbiol.">
        <title>The Global Catalogue of Microorganisms (GCM) 10K type strain sequencing project: providing services to taxonomists for standard genome sequencing and annotation.</title>
        <authorList>
            <consortium name="The Broad Institute Genomics Platform"/>
            <consortium name="The Broad Institute Genome Sequencing Center for Infectious Disease"/>
            <person name="Wu L."/>
            <person name="Ma J."/>
        </authorList>
    </citation>
    <scope>NUCLEOTIDE SEQUENCE [LARGE SCALE GENOMIC DNA]</scope>
    <source>
        <strain evidence="11">JCM 30742</strain>
    </source>
</reference>
<dbReference type="InterPro" id="IPR005828">
    <property type="entry name" value="MFS_sugar_transport-like"/>
</dbReference>
<evidence type="ECO:0000256" key="2">
    <source>
        <dbReference type="ARBA" id="ARBA00022448"/>
    </source>
</evidence>
<proteinExistence type="predicted"/>
<evidence type="ECO:0000256" key="1">
    <source>
        <dbReference type="ARBA" id="ARBA00004651"/>
    </source>
</evidence>
<dbReference type="InterPro" id="IPR020846">
    <property type="entry name" value="MFS_dom"/>
</dbReference>
<feature type="transmembrane region" description="Helical" evidence="8">
    <location>
        <begin position="333"/>
        <end position="353"/>
    </location>
</feature>
<keyword evidence="4 8" id="KW-0812">Transmembrane</keyword>
<comment type="caution">
    <text evidence="10">The sequence shown here is derived from an EMBL/GenBank/DDBJ whole genome shotgun (WGS) entry which is preliminary data.</text>
</comment>
<feature type="region of interest" description="Disordered" evidence="7">
    <location>
        <begin position="435"/>
        <end position="458"/>
    </location>
</feature>
<comment type="subcellular location">
    <subcellularLocation>
        <location evidence="1">Cell membrane</location>
        <topology evidence="1">Multi-pass membrane protein</topology>
    </subcellularLocation>
</comment>
<evidence type="ECO:0000256" key="4">
    <source>
        <dbReference type="ARBA" id="ARBA00022692"/>
    </source>
</evidence>
<feature type="transmembrane region" description="Helical" evidence="8">
    <location>
        <begin position="154"/>
        <end position="175"/>
    </location>
</feature>
<keyword evidence="3" id="KW-1003">Cell membrane</keyword>
<evidence type="ECO:0000256" key="3">
    <source>
        <dbReference type="ARBA" id="ARBA00022475"/>
    </source>
</evidence>
<dbReference type="Proteomes" id="UP001500752">
    <property type="component" value="Unassembled WGS sequence"/>
</dbReference>
<feature type="transmembrane region" description="Helical" evidence="8">
    <location>
        <begin position="55"/>
        <end position="77"/>
    </location>
</feature>
<dbReference type="PROSITE" id="PS00216">
    <property type="entry name" value="SUGAR_TRANSPORT_1"/>
    <property type="match status" value="1"/>
</dbReference>